<dbReference type="Pfam" id="PF01488">
    <property type="entry name" value="Shikimate_DH"/>
    <property type="match status" value="1"/>
</dbReference>
<comment type="pathway">
    <text evidence="1 10">Metabolic intermediate biosynthesis; chorismate biosynthesis; chorismate from D-erythrose 4-phosphate and phosphoenolpyruvate: step 4/7.</text>
</comment>
<keyword evidence="4 10" id="KW-0560">Oxidoreductase</keyword>
<feature type="domain" description="Quinate/shikimate 5-dehydrogenase/glutamyl-tRNA reductase" evidence="11">
    <location>
        <begin position="123"/>
        <end position="201"/>
    </location>
</feature>
<dbReference type="InterPro" id="IPR011342">
    <property type="entry name" value="Shikimate_DH"/>
</dbReference>
<dbReference type="InterPro" id="IPR013708">
    <property type="entry name" value="Shikimate_DH-bd_N"/>
</dbReference>
<evidence type="ECO:0000256" key="1">
    <source>
        <dbReference type="ARBA" id="ARBA00004871"/>
    </source>
</evidence>
<comment type="similarity">
    <text evidence="10">Belongs to the shikimate dehydrogenase family.</text>
</comment>
<dbReference type="RefSeq" id="WP_073154176.1">
    <property type="nucleotide sequence ID" value="NZ_FQVL01000003.1"/>
</dbReference>
<evidence type="ECO:0000256" key="6">
    <source>
        <dbReference type="ARBA" id="ARBA00049442"/>
    </source>
</evidence>
<evidence type="ECO:0000313" key="15">
    <source>
        <dbReference type="Proteomes" id="UP000184476"/>
    </source>
</evidence>
<keyword evidence="5 10" id="KW-0057">Aromatic amino acid biosynthesis</keyword>
<reference evidence="14 15" key="1">
    <citation type="submission" date="2016-11" db="EMBL/GenBank/DDBJ databases">
        <authorList>
            <person name="Jaros S."/>
            <person name="Januszkiewicz K."/>
            <person name="Wedrychowicz H."/>
        </authorList>
    </citation>
    <scope>NUCLEOTIDE SEQUENCE [LARGE SCALE GENOMIC DNA]</scope>
    <source>
        <strain evidence="14 15">DSM 44666</strain>
    </source>
</reference>
<accession>A0A1M4W7G7</accession>
<comment type="catalytic activity">
    <reaction evidence="8">
        <text>shikimate + NAD(+) = 3-dehydroshikimate + NADH + H(+)</text>
        <dbReference type="Rhea" id="RHEA:17741"/>
        <dbReference type="ChEBI" id="CHEBI:15378"/>
        <dbReference type="ChEBI" id="CHEBI:16630"/>
        <dbReference type="ChEBI" id="CHEBI:36208"/>
        <dbReference type="ChEBI" id="CHEBI:57540"/>
        <dbReference type="ChEBI" id="CHEBI:57945"/>
    </reaction>
</comment>
<feature type="domain" description="SDH C-terminal" evidence="13">
    <location>
        <begin position="249"/>
        <end position="279"/>
    </location>
</feature>
<feature type="binding site" evidence="10">
    <location>
        <position position="68"/>
    </location>
    <ligand>
        <name>shikimate</name>
        <dbReference type="ChEBI" id="CHEBI:36208"/>
    </ligand>
</feature>
<dbReference type="EC" id="1.1.1.25" evidence="10"/>
<feature type="binding site" evidence="10">
    <location>
        <position position="108"/>
    </location>
    <ligand>
        <name>shikimate</name>
        <dbReference type="ChEBI" id="CHEBI:36208"/>
    </ligand>
</feature>
<dbReference type="GO" id="GO:0005829">
    <property type="term" value="C:cytosol"/>
    <property type="evidence" value="ECO:0007669"/>
    <property type="project" value="TreeGrafter"/>
</dbReference>
<comment type="pathway">
    <text evidence="9">Aromatic compound metabolism; 3,4-dihydroxybenzoate biosynthesis; 3-dehydroquinate from D-quinate (NAD(+) route).</text>
</comment>
<dbReference type="GO" id="GO:0004764">
    <property type="term" value="F:shikimate 3-dehydrogenase (NADP+) activity"/>
    <property type="evidence" value="ECO:0007669"/>
    <property type="project" value="UniProtKB-UniRule"/>
</dbReference>
<dbReference type="GO" id="GO:0050661">
    <property type="term" value="F:NADP binding"/>
    <property type="evidence" value="ECO:0007669"/>
    <property type="project" value="InterPro"/>
</dbReference>
<evidence type="ECO:0000259" key="11">
    <source>
        <dbReference type="Pfam" id="PF01488"/>
    </source>
</evidence>
<dbReference type="NCBIfam" id="NF001314">
    <property type="entry name" value="PRK00258.2-2"/>
    <property type="match status" value="1"/>
</dbReference>
<dbReference type="AlphaFoldDB" id="A0A1M4W7G7"/>
<evidence type="ECO:0000256" key="7">
    <source>
        <dbReference type="ARBA" id="ARBA00051639"/>
    </source>
</evidence>
<dbReference type="Proteomes" id="UP000184476">
    <property type="component" value="Unassembled WGS sequence"/>
</dbReference>
<dbReference type="InterPro" id="IPR041121">
    <property type="entry name" value="SDH_C"/>
</dbReference>
<dbReference type="GO" id="GO:0030266">
    <property type="term" value="F:quinate 3-dehydrogenase (NAD+) activity"/>
    <property type="evidence" value="ECO:0007669"/>
    <property type="project" value="UniProtKB-EC"/>
</dbReference>
<dbReference type="PANTHER" id="PTHR21089:SF1">
    <property type="entry name" value="BIFUNCTIONAL 3-DEHYDROQUINATE DEHYDRATASE_SHIKIMATE DEHYDROGENASE, CHLOROPLASTIC"/>
    <property type="match status" value="1"/>
</dbReference>
<evidence type="ECO:0000259" key="12">
    <source>
        <dbReference type="Pfam" id="PF08501"/>
    </source>
</evidence>
<name>A0A1M4W7G7_9BACL</name>
<dbReference type="GO" id="GO:0008652">
    <property type="term" value="P:amino acid biosynthetic process"/>
    <property type="evidence" value="ECO:0007669"/>
    <property type="project" value="UniProtKB-KW"/>
</dbReference>
<dbReference type="Gene3D" id="3.40.50.720">
    <property type="entry name" value="NAD(P)-binding Rossmann-like Domain"/>
    <property type="match status" value="1"/>
</dbReference>
<dbReference type="EMBL" id="FQVL01000003">
    <property type="protein sequence ID" value="SHE77208.1"/>
    <property type="molecule type" value="Genomic_DNA"/>
</dbReference>
<feature type="binding site" evidence="10">
    <location>
        <begin position="133"/>
        <end position="137"/>
    </location>
    <ligand>
        <name>NADP(+)</name>
        <dbReference type="ChEBI" id="CHEBI:58349"/>
    </ligand>
</feature>
<feature type="binding site" evidence="10">
    <location>
        <position position="228"/>
    </location>
    <ligand>
        <name>shikimate</name>
        <dbReference type="ChEBI" id="CHEBI:36208"/>
    </ligand>
</feature>
<dbReference type="InterPro" id="IPR022893">
    <property type="entry name" value="Shikimate_DH_fam"/>
</dbReference>
<dbReference type="HAMAP" id="MF_00222">
    <property type="entry name" value="Shikimate_DH_AroE"/>
    <property type="match status" value="1"/>
</dbReference>
<evidence type="ECO:0000256" key="3">
    <source>
        <dbReference type="ARBA" id="ARBA00022857"/>
    </source>
</evidence>
<comment type="caution">
    <text evidence="10">Lacks conserved residue(s) required for the propagation of feature annotation.</text>
</comment>
<feature type="active site" description="Proton acceptor" evidence="10">
    <location>
        <position position="72"/>
    </location>
</feature>
<organism evidence="14 15">
    <name type="scientific">Seinonella peptonophila</name>
    <dbReference type="NCBI Taxonomy" id="112248"/>
    <lineage>
        <taxon>Bacteria</taxon>
        <taxon>Bacillati</taxon>
        <taxon>Bacillota</taxon>
        <taxon>Bacilli</taxon>
        <taxon>Bacillales</taxon>
        <taxon>Thermoactinomycetaceae</taxon>
        <taxon>Seinonella</taxon>
    </lineage>
</organism>
<dbReference type="CDD" id="cd01065">
    <property type="entry name" value="NAD_bind_Shikimate_DH"/>
    <property type="match status" value="1"/>
</dbReference>
<evidence type="ECO:0000313" key="14">
    <source>
        <dbReference type="EMBL" id="SHE77208.1"/>
    </source>
</evidence>
<feature type="binding site" evidence="10">
    <location>
        <position position="226"/>
    </location>
    <ligand>
        <name>NADP(+)</name>
        <dbReference type="ChEBI" id="CHEBI:58349"/>
    </ligand>
</feature>
<dbReference type="Pfam" id="PF08501">
    <property type="entry name" value="Shikimate_dh_N"/>
    <property type="match status" value="1"/>
</dbReference>
<evidence type="ECO:0000256" key="10">
    <source>
        <dbReference type="HAMAP-Rule" id="MF_00222"/>
    </source>
</evidence>
<dbReference type="SUPFAM" id="SSF51735">
    <property type="entry name" value="NAD(P)-binding Rossmann-fold domains"/>
    <property type="match status" value="1"/>
</dbReference>
<dbReference type="InterPro" id="IPR006151">
    <property type="entry name" value="Shikm_DH/Glu-tRNA_Rdtase"/>
</dbReference>
<dbReference type="InterPro" id="IPR036291">
    <property type="entry name" value="NAD(P)-bd_dom_sf"/>
</dbReference>
<evidence type="ECO:0000256" key="5">
    <source>
        <dbReference type="ARBA" id="ARBA00023141"/>
    </source>
</evidence>
<dbReference type="SUPFAM" id="SSF53223">
    <property type="entry name" value="Aminoacid dehydrogenase-like, N-terminal domain"/>
    <property type="match status" value="1"/>
</dbReference>
<dbReference type="GO" id="GO:0052734">
    <property type="term" value="F:shikimate 3-dehydrogenase (NAD+) activity"/>
    <property type="evidence" value="ECO:0007669"/>
    <property type="project" value="RHEA"/>
</dbReference>
<dbReference type="STRING" id="112248.SAMN05444392_10378"/>
<dbReference type="GO" id="GO:0009423">
    <property type="term" value="P:chorismate biosynthetic process"/>
    <property type="evidence" value="ECO:0007669"/>
    <property type="project" value="UniProtKB-UniRule"/>
</dbReference>
<dbReference type="NCBIfam" id="NF001319">
    <property type="entry name" value="PRK00258.3-3"/>
    <property type="match status" value="1"/>
</dbReference>
<gene>
    <name evidence="10" type="primary">aroE</name>
    <name evidence="14" type="ORF">SAMN05444392_10378</name>
</gene>
<keyword evidence="15" id="KW-1185">Reference proteome</keyword>
<dbReference type="OrthoDB" id="9792692at2"/>
<dbReference type="InterPro" id="IPR046346">
    <property type="entry name" value="Aminoacid_DH-like_N_sf"/>
</dbReference>
<comment type="catalytic activity">
    <reaction evidence="6 10">
        <text>shikimate + NADP(+) = 3-dehydroshikimate + NADPH + H(+)</text>
        <dbReference type="Rhea" id="RHEA:17737"/>
        <dbReference type="ChEBI" id="CHEBI:15378"/>
        <dbReference type="ChEBI" id="CHEBI:16630"/>
        <dbReference type="ChEBI" id="CHEBI:36208"/>
        <dbReference type="ChEBI" id="CHEBI:57783"/>
        <dbReference type="ChEBI" id="CHEBI:58349"/>
        <dbReference type="EC" id="1.1.1.25"/>
    </reaction>
</comment>
<keyword evidence="3 10" id="KW-0521">NADP</keyword>
<dbReference type="NCBIfam" id="TIGR00507">
    <property type="entry name" value="aroE"/>
    <property type="match status" value="1"/>
</dbReference>
<dbReference type="UniPathway" id="UPA00053">
    <property type="reaction ID" value="UER00087"/>
</dbReference>
<evidence type="ECO:0000256" key="8">
    <source>
        <dbReference type="ARBA" id="ARBA00052329"/>
    </source>
</evidence>
<comment type="catalytic activity">
    <reaction evidence="7">
        <text>L-quinate + NAD(+) = 3-dehydroquinate + NADH + H(+)</text>
        <dbReference type="Rhea" id="RHEA:22364"/>
        <dbReference type="ChEBI" id="CHEBI:15378"/>
        <dbReference type="ChEBI" id="CHEBI:29751"/>
        <dbReference type="ChEBI" id="CHEBI:32364"/>
        <dbReference type="ChEBI" id="CHEBI:57540"/>
        <dbReference type="ChEBI" id="CHEBI:57945"/>
        <dbReference type="EC" id="1.1.1.24"/>
    </reaction>
</comment>
<feature type="binding site" evidence="10">
    <location>
        <position position="93"/>
    </location>
    <ligand>
        <name>shikimate</name>
        <dbReference type="ChEBI" id="CHEBI:36208"/>
    </ligand>
</feature>
<feature type="binding site" evidence="10">
    <location>
        <position position="256"/>
    </location>
    <ligand>
        <name>shikimate</name>
        <dbReference type="ChEBI" id="CHEBI:36208"/>
    </ligand>
</feature>
<feature type="binding site" evidence="10">
    <location>
        <begin position="157"/>
        <end position="162"/>
    </location>
    <ligand>
        <name>NADP(+)</name>
        <dbReference type="ChEBI" id="CHEBI:58349"/>
    </ligand>
</feature>
<feature type="domain" description="Shikimate dehydrogenase substrate binding N-terminal" evidence="12">
    <location>
        <begin position="13"/>
        <end position="95"/>
    </location>
</feature>
<comment type="subunit">
    <text evidence="10">Homodimer.</text>
</comment>
<keyword evidence="2 10" id="KW-0028">Amino-acid biosynthesis</keyword>
<comment type="function">
    <text evidence="10">Involved in the biosynthesis of the chorismate, which leads to the biosynthesis of aromatic amino acids. Catalyzes the reversible NADPH linked reduction of 3-dehydroshikimate (DHSA) to yield shikimate (SA).</text>
</comment>
<dbReference type="Pfam" id="PF18317">
    <property type="entry name" value="SDH_C"/>
    <property type="match status" value="1"/>
</dbReference>
<dbReference type="PANTHER" id="PTHR21089">
    <property type="entry name" value="SHIKIMATE DEHYDROGENASE"/>
    <property type="match status" value="1"/>
</dbReference>
<feature type="binding site" evidence="10">
    <location>
        <begin position="21"/>
        <end position="23"/>
    </location>
    <ligand>
        <name>shikimate</name>
        <dbReference type="ChEBI" id="CHEBI:36208"/>
    </ligand>
</feature>
<sequence>MIQLTSETKALGLLGHPVSHSKSPQMLNAAFSYHRLPYVYLAFDIAPDQLKEAVAGIKLLRFQGFNVTIPHKISIMDYLDEIDSVADAIGAVNTVIERNGRLIGTNTDGKGYLRSLEVEMGISVDQESVVMIGAGGAARAVGHALVSHGVKQLTILNRTNEKAEYLATHLSQWLPSIQVGTLKDGKKILENATCIINTTSVGMHPRIHEMPIEADWIPSHCIVSDLIYAPVKTALLKAAKAKGARIQNGLGMLLFQAAIAYEQWTNQIAPIEIMRQTLQK</sequence>
<evidence type="ECO:0000256" key="2">
    <source>
        <dbReference type="ARBA" id="ARBA00022605"/>
    </source>
</evidence>
<dbReference type="Gene3D" id="3.40.50.10860">
    <property type="entry name" value="Leucine Dehydrogenase, chain A, domain 1"/>
    <property type="match status" value="1"/>
</dbReference>
<dbReference type="GO" id="GO:0019632">
    <property type="term" value="P:shikimate metabolic process"/>
    <property type="evidence" value="ECO:0007669"/>
    <property type="project" value="InterPro"/>
</dbReference>
<evidence type="ECO:0000256" key="4">
    <source>
        <dbReference type="ARBA" id="ARBA00023002"/>
    </source>
</evidence>
<protein>
    <recommendedName>
        <fullName evidence="10">Shikimate dehydrogenase (NADP(+))</fullName>
        <shortName evidence="10">SDH</shortName>
        <ecNumber evidence="10">1.1.1.25</ecNumber>
    </recommendedName>
</protein>
<dbReference type="GO" id="GO:0009073">
    <property type="term" value="P:aromatic amino acid family biosynthetic process"/>
    <property type="evidence" value="ECO:0007669"/>
    <property type="project" value="UniProtKB-KW"/>
</dbReference>
<proteinExistence type="inferred from homology"/>
<evidence type="ECO:0000256" key="9">
    <source>
        <dbReference type="ARBA" id="ARBA00060613"/>
    </source>
</evidence>
<dbReference type="FunFam" id="3.40.50.720:FF:000086">
    <property type="entry name" value="Quinate/shikimate dehydrogenase"/>
    <property type="match status" value="1"/>
</dbReference>
<feature type="binding site" evidence="10">
    <location>
        <position position="249"/>
    </location>
    <ligand>
        <name>NADP(+)</name>
        <dbReference type="ChEBI" id="CHEBI:58349"/>
    </ligand>
</feature>
<evidence type="ECO:0000259" key="13">
    <source>
        <dbReference type="Pfam" id="PF18317"/>
    </source>
</evidence>